<evidence type="ECO:0000256" key="1">
    <source>
        <dbReference type="SAM" id="Phobius"/>
    </source>
</evidence>
<evidence type="ECO:0000313" key="3">
    <source>
        <dbReference type="Proteomes" id="UP000244450"/>
    </source>
</evidence>
<keyword evidence="1" id="KW-1133">Transmembrane helix</keyword>
<keyword evidence="3" id="KW-1185">Reference proteome</keyword>
<dbReference type="RefSeq" id="WP_108688845.1">
    <property type="nucleotide sequence ID" value="NZ_QCYK01000003.1"/>
</dbReference>
<sequence>MMEQSATVSETAAAVIREYFLYTRRTNLPELEQLLLKKEVPPAEAASLALEAYTHFYKRLLRVNLANFIMVFVVILVDVLLLPTLFERQQGDISMHILVYSIILLTSAILVRGLTRGLKLFSLREEITAFRDLRNL</sequence>
<reference evidence="2 3" key="1">
    <citation type="submission" date="2018-04" db="EMBL/GenBank/DDBJ databases">
        <title>Chitinophaga fuyangensis sp. nov., isolated from soil in a chemical factory.</title>
        <authorList>
            <person name="Chen K."/>
        </authorList>
    </citation>
    <scope>NUCLEOTIDE SEQUENCE [LARGE SCALE GENOMIC DNA]</scope>
    <source>
        <strain evidence="2 3">LY-1</strain>
    </source>
</reference>
<keyword evidence="1" id="KW-0812">Transmembrane</keyword>
<feature type="transmembrane region" description="Helical" evidence="1">
    <location>
        <begin position="65"/>
        <end position="85"/>
    </location>
</feature>
<dbReference type="AlphaFoldDB" id="A0A2T7BDD3"/>
<name>A0A2T7BDD3_9BACT</name>
<gene>
    <name evidence="2" type="ORF">DCC81_22115</name>
</gene>
<evidence type="ECO:0000313" key="2">
    <source>
        <dbReference type="EMBL" id="PUZ23101.1"/>
    </source>
</evidence>
<dbReference type="Proteomes" id="UP000244450">
    <property type="component" value="Unassembled WGS sequence"/>
</dbReference>
<proteinExistence type="predicted"/>
<dbReference type="OrthoDB" id="673155at2"/>
<accession>A0A2T7BDD3</accession>
<organism evidence="2 3">
    <name type="scientific">Chitinophaga parva</name>
    <dbReference type="NCBI Taxonomy" id="2169414"/>
    <lineage>
        <taxon>Bacteria</taxon>
        <taxon>Pseudomonadati</taxon>
        <taxon>Bacteroidota</taxon>
        <taxon>Chitinophagia</taxon>
        <taxon>Chitinophagales</taxon>
        <taxon>Chitinophagaceae</taxon>
        <taxon>Chitinophaga</taxon>
    </lineage>
</organism>
<protein>
    <submittedName>
        <fullName evidence="2">Uncharacterized protein</fullName>
    </submittedName>
</protein>
<keyword evidence="1" id="KW-0472">Membrane</keyword>
<comment type="caution">
    <text evidence="2">The sequence shown here is derived from an EMBL/GenBank/DDBJ whole genome shotgun (WGS) entry which is preliminary data.</text>
</comment>
<feature type="transmembrane region" description="Helical" evidence="1">
    <location>
        <begin position="97"/>
        <end position="115"/>
    </location>
</feature>
<dbReference type="EMBL" id="QCYK01000003">
    <property type="protein sequence ID" value="PUZ23101.1"/>
    <property type="molecule type" value="Genomic_DNA"/>
</dbReference>